<protein>
    <submittedName>
        <fullName evidence="1">Uncharacterized protein</fullName>
    </submittedName>
</protein>
<accession>A0A6C0KUQ8</accession>
<proteinExistence type="predicted"/>
<evidence type="ECO:0000313" key="1">
    <source>
        <dbReference type="EMBL" id="QHU20961.1"/>
    </source>
</evidence>
<organism evidence="1">
    <name type="scientific">viral metagenome</name>
    <dbReference type="NCBI Taxonomy" id="1070528"/>
    <lineage>
        <taxon>unclassified sequences</taxon>
        <taxon>metagenomes</taxon>
        <taxon>organismal metagenomes</taxon>
    </lineage>
</organism>
<dbReference type="EMBL" id="MN740976">
    <property type="protein sequence ID" value="QHU20961.1"/>
    <property type="molecule type" value="Genomic_DNA"/>
</dbReference>
<name>A0A6C0KUQ8_9ZZZZ</name>
<sequence length="33" mass="3917">MDTYDPENKNLVYSTKYPPSSALYNIHIILRYP</sequence>
<dbReference type="AlphaFoldDB" id="A0A6C0KUQ8"/>
<reference evidence="1" key="1">
    <citation type="journal article" date="2020" name="Nature">
        <title>Giant virus diversity and host interactions through global metagenomics.</title>
        <authorList>
            <person name="Schulz F."/>
            <person name="Roux S."/>
            <person name="Paez-Espino D."/>
            <person name="Jungbluth S."/>
            <person name="Walsh D.A."/>
            <person name="Denef V.J."/>
            <person name="McMahon K.D."/>
            <person name="Konstantinidis K.T."/>
            <person name="Eloe-Fadrosh E.A."/>
            <person name="Kyrpides N.C."/>
            <person name="Woyke T."/>
        </authorList>
    </citation>
    <scope>NUCLEOTIDE SEQUENCE</scope>
    <source>
        <strain evidence="1">GVMAG-S-3300013094-100</strain>
    </source>
</reference>